<keyword evidence="1" id="KW-0732">Signal</keyword>
<dbReference type="Proteomes" id="UP000184383">
    <property type="component" value="Unassembled WGS sequence"/>
</dbReference>
<dbReference type="AlphaFoldDB" id="A0A1L9RSN5"/>
<evidence type="ECO:0008006" key="4">
    <source>
        <dbReference type="Google" id="ProtNLM"/>
    </source>
</evidence>
<feature type="chain" id="PRO_5012589444" description="WAP domain-containing protein" evidence="1">
    <location>
        <begin position="18"/>
        <end position="60"/>
    </location>
</feature>
<keyword evidence="3" id="KW-1185">Reference proteome</keyword>
<evidence type="ECO:0000256" key="1">
    <source>
        <dbReference type="SAM" id="SignalP"/>
    </source>
</evidence>
<dbReference type="VEuPathDB" id="FungiDB:ASPWEDRAFT_182673"/>
<feature type="signal peptide" evidence="1">
    <location>
        <begin position="1"/>
        <end position="17"/>
    </location>
</feature>
<organism evidence="2 3">
    <name type="scientific">Aspergillus wentii DTO 134E9</name>
    <dbReference type="NCBI Taxonomy" id="1073089"/>
    <lineage>
        <taxon>Eukaryota</taxon>
        <taxon>Fungi</taxon>
        <taxon>Dikarya</taxon>
        <taxon>Ascomycota</taxon>
        <taxon>Pezizomycotina</taxon>
        <taxon>Eurotiomycetes</taxon>
        <taxon>Eurotiomycetidae</taxon>
        <taxon>Eurotiales</taxon>
        <taxon>Aspergillaceae</taxon>
        <taxon>Aspergillus</taxon>
        <taxon>Aspergillus subgen. Cremei</taxon>
    </lineage>
</organism>
<dbReference type="RefSeq" id="XP_040691534.1">
    <property type="nucleotide sequence ID" value="XM_040831931.1"/>
</dbReference>
<proteinExistence type="predicted"/>
<reference evidence="3" key="1">
    <citation type="journal article" date="2017" name="Genome Biol.">
        <title>Comparative genomics reveals high biological diversity and specific adaptations in the industrially and medically important fungal genus Aspergillus.</title>
        <authorList>
            <person name="de Vries R.P."/>
            <person name="Riley R."/>
            <person name="Wiebenga A."/>
            <person name="Aguilar-Osorio G."/>
            <person name="Amillis S."/>
            <person name="Uchima C.A."/>
            <person name="Anderluh G."/>
            <person name="Asadollahi M."/>
            <person name="Askin M."/>
            <person name="Barry K."/>
            <person name="Battaglia E."/>
            <person name="Bayram O."/>
            <person name="Benocci T."/>
            <person name="Braus-Stromeyer S.A."/>
            <person name="Caldana C."/>
            <person name="Canovas D."/>
            <person name="Cerqueira G.C."/>
            <person name="Chen F."/>
            <person name="Chen W."/>
            <person name="Choi C."/>
            <person name="Clum A."/>
            <person name="Dos Santos R.A."/>
            <person name="Damasio A.R."/>
            <person name="Diallinas G."/>
            <person name="Emri T."/>
            <person name="Fekete E."/>
            <person name="Flipphi M."/>
            <person name="Freyberg S."/>
            <person name="Gallo A."/>
            <person name="Gournas C."/>
            <person name="Habgood R."/>
            <person name="Hainaut M."/>
            <person name="Harispe M.L."/>
            <person name="Henrissat B."/>
            <person name="Hilden K.S."/>
            <person name="Hope R."/>
            <person name="Hossain A."/>
            <person name="Karabika E."/>
            <person name="Karaffa L."/>
            <person name="Karanyi Z."/>
            <person name="Krasevec N."/>
            <person name="Kuo A."/>
            <person name="Kusch H."/>
            <person name="LaButti K."/>
            <person name="Lagendijk E.L."/>
            <person name="Lapidus A."/>
            <person name="Levasseur A."/>
            <person name="Lindquist E."/>
            <person name="Lipzen A."/>
            <person name="Logrieco A.F."/>
            <person name="MacCabe A."/>
            <person name="Maekelae M.R."/>
            <person name="Malavazi I."/>
            <person name="Melin P."/>
            <person name="Meyer V."/>
            <person name="Mielnichuk N."/>
            <person name="Miskei M."/>
            <person name="Molnar A.P."/>
            <person name="Mule G."/>
            <person name="Ngan C.Y."/>
            <person name="Orejas M."/>
            <person name="Orosz E."/>
            <person name="Ouedraogo J.P."/>
            <person name="Overkamp K.M."/>
            <person name="Park H.-S."/>
            <person name="Perrone G."/>
            <person name="Piumi F."/>
            <person name="Punt P.J."/>
            <person name="Ram A.F."/>
            <person name="Ramon A."/>
            <person name="Rauscher S."/>
            <person name="Record E."/>
            <person name="Riano-Pachon D.M."/>
            <person name="Robert V."/>
            <person name="Roehrig J."/>
            <person name="Ruller R."/>
            <person name="Salamov A."/>
            <person name="Salih N.S."/>
            <person name="Samson R.A."/>
            <person name="Sandor E."/>
            <person name="Sanguinetti M."/>
            <person name="Schuetze T."/>
            <person name="Sepcic K."/>
            <person name="Shelest E."/>
            <person name="Sherlock G."/>
            <person name="Sophianopoulou V."/>
            <person name="Squina F.M."/>
            <person name="Sun H."/>
            <person name="Susca A."/>
            <person name="Todd R.B."/>
            <person name="Tsang A."/>
            <person name="Unkles S.E."/>
            <person name="van de Wiele N."/>
            <person name="van Rossen-Uffink D."/>
            <person name="Oliveira J.V."/>
            <person name="Vesth T.C."/>
            <person name="Visser J."/>
            <person name="Yu J.-H."/>
            <person name="Zhou M."/>
            <person name="Andersen M.R."/>
            <person name="Archer D.B."/>
            <person name="Baker S.E."/>
            <person name="Benoit I."/>
            <person name="Brakhage A.A."/>
            <person name="Braus G.H."/>
            <person name="Fischer R."/>
            <person name="Frisvad J.C."/>
            <person name="Goldman G.H."/>
            <person name="Houbraken J."/>
            <person name="Oakley B."/>
            <person name="Pocsi I."/>
            <person name="Scazzocchio C."/>
            <person name="Seiboth B."/>
            <person name="vanKuyk P.A."/>
            <person name="Wortman J."/>
            <person name="Dyer P.S."/>
            <person name="Grigoriev I.V."/>
        </authorList>
    </citation>
    <scope>NUCLEOTIDE SEQUENCE [LARGE SCALE GENOMIC DNA]</scope>
    <source>
        <strain evidence="3">DTO 134E9</strain>
    </source>
</reference>
<evidence type="ECO:0000313" key="3">
    <source>
        <dbReference type="Proteomes" id="UP000184383"/>
    </source>
</evidence>
<accession>A0A1L9RSN5</accession>
<dbReference type="EMBL" id="KV878211">
    <property type="protein sequence ID" value="OJJ37858.1"/>
    <property type="molecule type" value="Genomic_DNA"/>
</dbReference>
<name>A0A1L9RSN5_ASPWE</name>
<evidence type="ECO:0000313" key="2">
    <source>
        <dbReference type="EMBL" id="OJJ37858.1"/>
    </source>
</evidence>
<dbReference type="GeneID" id="63747779"/>
<gene>
    <name evidence="2" type="ORF">ASPWEDRAFT_182673</name>
</gene>
<sequence length="60" mass="6431">MKLFTVLLLSLVGLSAAMPGPDGGLEKRCIDGPDPCSSNSDCCNNDCRLSSDKEYRCNYG</sequence>
<protein>
    <recommendedName>
        <fullName evidence="4">WAP domain-containing protein</fullName>
    </recommendedName>
</protein>